<dbReference type="Proteomes" id="UP001189429">
    <property type="component" value="Unassembled WGS sequence"/>
</dbReference>
<gene>
    <name evidence="2" type="ORF">PCOR1329_LOCUS9458</name>
</gene>
<sequence>MEEMLVVEQGVVKAQRWAWLDDMRSWLPVNIPLSHRGPFPHCPDVKSAKGELLRTVSTLCAAFGDDATKLVVGGMRRNRKWKMSFKLSEDPHAERLLPDDWFINENWALIAYALWPAAGSACYGGADYSAKQQRAIERGTYDDEYEDPVKKYVANYYSKERRAPQCDDTRYSTTQRGIGDTSDDGYAPRGAAHSSNDIADDGCAKQRDGGNTTHQHGVTEQVATAADEYSKKSGKPKQQAADAVEDGIVGLVGGRQSRLDLMMAVLALDGGQMVLGDA</sequence>
<comment type="caution">
    <text evidence="2">The sequence shown here is derived from an EMBL/GenBank/DDBJ whole genome shotgun (WGS) entry which is preliminary data.</text>
</comment>
<evidence type="ECO:0000313" key="2">
    <source>
        <dbReference type="EMBL" id="CAK0801676.1"/>
    </source>
</evidence>
<feature type="compositionally biased region" description="Polar residues" evidence="1">
    <location>
        <begin position="209"/>
        <end position="218"/>
    </location>
</feature>
<dbReference type="EMBL" id="CAUYUJ010002636">
    <property type="protein sequence ID" value="CAK0801676.1"/>
    <property type="molecule type" value="Genomic_DNA"/>
</dbReference>
<evidence type="ECO:0000256" key="1">
    <source>
        <dbReference type="SAM" id="MobiDB-lite"/>
    </source>
</evidence>
<accession>A0ABN9QAT6</accession>
<organism evidence="2 3">
    <name type="scientific">Prorocentrum cordatum</name>
    <dbReference type="NCBI Taxonomy" id="2364126"/>
    <lineage>
        <taxon>Eukaryota</taxon>
        <taxon>Sar</taxon>
        <taxon>Alveolata</taxon>
        <taxon>Dinophyceae</taxon>
        <taxon>Prorocentrales</taxon>
        <taxon>Prorocentraceae</taxon>
        <taxon>Prorocentrum</taxon>
    </lineage>
</organism>
<reference evidence="2" key="1">
    <citation type="submission" date="2023-10" db="EMBL/GenBank/DDBJ databases">
        <authorList>
            <person name="Chen Y."/>
            <person name="Shah S."/>
            <person name="Dougan E. K."/>
            <person name="Thang M."/>
            <person name="Chan C."/>
        </authorList>
    </citation>
    <scope>NUCLEOTIDE SEQUENCE [LARGE SCALE GENOMIC DNA]</scope>
</reference>
<feature type="region of interest" description="Disordered" evidence="1">
    <location>
        <begin position="164"/>
        <end position="218"/>
    </location>
</feature>
<proteinExistence type="predicted"/>
<protein>
    <submittedName>
        <fullName evidence="2">Uncharacterized protein</fullName>
    </submittedName>
</protein>
<keyword evidence="3" id="KW-1185">Reference proteome</keyword>
<name>A0ABN9QAT6_9DINO</name>
<evidence type="ECO:0000313" key="3">
    <source>
        <dbReference type="Proteomes" id="UP001189429"/>
    </source>
</evidence>